<accession>A0A645EIH8</accession>
<gene>
    <name evidence="1" type="ORF">SDC9_148462</name>
</gene>
<sequence length="141" mass="15559">MRFVEGVAGKGCHFIKYTAGGIRVDAVFNRPRHPFLLGSPDEYLPLLFHHIMLFLGHRAAHQIASGVAVACQVAYDLHHLFLIDHAAVSHVEDGGQLRGVVDDRIRAMLALDVARDGVHRTRPVQGDGGNDILEVFRLHVV</sequence>
<dbReference type="AlphaFoldDB" id="A0A645EIH8"/>
<evidence type="ECO:0000313" key="1">
    <source>
        <dbReference type="EMBL" id="MPN01256.1"/>
    </source>
</evidence>
<proteinExistence type="predicted"/>
<reference evidence="1" key="1">
    <citation type="submission" date="2019-08" db="EMBL/GenBank/DDBJ databases">
        <authorList>
            <person name="Kucharzyk K."/>
            <person name="Murdoch R.W."/>
            <person name="Higgins S."/>
            <person name="Loffler F."/>
        </authorList>
    </citation>
    <scope>NUCLEOTIDE SEQUENCE</scope>
</reference>
<dbReference type="EMBL" id="VSSQ01047276">
    <property type="protein sequence ID" value="MPN01256.1"/>
    <property type="molecule type" value="Genomic_DNA"/>
</dbReference>
<comment type="caution">
    <text evidence="1">The sequence shown here is derived from an EMBL/GenBank/DDBJ whole genome shotgun (WGS) entry which is preliminary data.</text>
</comment>
<organism evidence="1">
    <name type="scientific">bioreactor metagenome</name>
    <dbReference type="NCBI Taxonomy" id="1076179"/>
    <lineage>
        <taxon>unclassified sequences</taxon>
        <taxon>metagenomes</taxon>
        <taxon>ecological metagenomes</taxon>
    </lineage>
</organism>
<protein>
    <submittedName>
        <fullName evidence="1">Uncharacterized protein</fullName>
    </submittedName>
</protein>
<name>A0A645EIH8_9ZZZZ</name>
<dbReference type="AntiFam" id="ANF00234">
    <property type="entry name" value="Shadow ORF (opposite dnaE1)"/>
</dbReference>